<keyword evidence="6" id="KW-0503">Monooxygenase</keyword>
<dbReference type="FunFam" id="3.50.50.60:FF:000228">
    <property type="entry name" value="FAD-containing monooxygenase EthA"/>
    <property type="match status" value="1"/>
</dbReference>
<keyword evidence="8" id="KW-1185">Reference proteome</keyword>
<proteinExistence type="predicted"/>
<evidence type="ECO:0000256" key="2">
    <source>
        <dbReference type="ARBA" id="ARBA00022630"/>
    </source>
</evidence>
<sequence>MASTADFDVVIIGAGISGINAAYRIQSAFPNYKYCILEARDTIGGTWDLFKYPGIRSDSDLFTFGFQWYPWNKNNPIATGESILEYLGDATSKYGIDKHIRFQHHVKNASWSSAHQEWALSLERNGEPTTLSARYIIFGTGYYDYSTPLQANIPGIDNFKGQVVHPQFWPEDLNYTDKKVVVIGSGATAVTLVPKLAEKADIVTMLQRSPTYIAVLPNRTSKSLIDYIAPRAVALRLKRLRWILTARIVFAFCVGFPRLARWALGRRTKSQLPGHVSFDPHFNPTYDPWTQRLCLCPDGDFYKALHTGHADIATGVIDTMTSTGINLKSGQVLDADIIVTATGLKLQLAGGVKIHVDGKAVSPSDKFIWRGQMIQDVPNASFVIGYTNASWTLGAEATATMIVRLLTKMDSQGFSSVIPRVENPDDLQETALLNLNSTYVKNAGSIMPKAATTGPFAPRKSYLEDNFLAKHGAVKGLEWVREPLTK</sequence>
<dbReference type="PANTHER" id="PTHR43872:SF1">
    <property type="entry name" value="MONOOXYGENASE, PUTATIVE (AFU_ORTHOLOGUE AFUA_8G02570)-RELATED"/>
    <property type="match status" value="1"/>
</dbReference>
<evidence type="ECO:0000256" key="5">
    <source>
        <dbReference type="ARBA" id="ARBA00023002"/>
    </source>
</evidence>
<dbReference type="InterPro" id="IPR051820">
    <property type="entry name" value="FAD-binding_MO"/>
</dbReference>
<keyword evidence="4" id="KW-0521">NADP</keyword>
<dbReference type="EMBL" id="JAQHRD010000001">
    <property type="protein sequence ID" value="KAJ6445408.1"/>
    <property type="molecule type" value="Genomic_DNA"/>
</dbReference>
<dbReference type="InterPro" id="IPR036188">
    <property type="entry name" value="FAD/NAD-bd_sf"/>
</dbReference>
<dbReference type="PANTHER" id="PTHR43872">
    <property type="entry name" value="MONOOXYGENASE, PUTATIVE (AFU_ORTHOLOGUE AFUA_8G02570)-RELATED"/>
    <property type="match status" value="1"/>
</dbReference>
<evidence type="ECO:0000256" key="1">
    <source>
        <dbReference type="ARBA" id="ARBA00001974"/>
    </source>
</evidence>
<gene>
    <name evidence="7" type="ORF">O9K51_00167</name>
</gene>
<keyword evidence="3" id="KW-0274">FAD</keyword>
<dbReference type="Pfam" id="PF13738">
    <property type="entry name" value="Pyr_redox_3"/>
    <property type="match status" value="1"/>
</dbReference>
<dbReference type="Proteomes" id="UP001163105">
    <property type="component" value="Unassembled WGS sequence"/>
</dbReference>
<accession>A0AB34G165</accession>
<evidence type="ECO:0000313" key="7">
    <source>
        <dbReference type="EMBL" id="KAJ6445408.1"/>
    </source>
</evidence>
<dbReference type="SUPFAM" id="SSF51905">
    <property type="entry name" value="FAD/NAD(P)-binding domain"/>
    <property type="match status" value="1"/>
</dbReference>
<organism evidence="7 8">
    <name type="scientific">Purpureocillium lavendulum</name>
    <dbReference type="NCBI Taxonomy" id="1247861"/>
    <lineage>
        <taxon>Eukaryota</taxon>
        <taxon>Fungi</taxon>
        <taxon>Dikarya</taxon>
        <taxon>Ascomycota</taxon>
        <taxon>Pezizomycotina</taxon>
        <taxon>Sordariomycetes</taxon>
        <taxon>Hypocreomycetidae</taxon>
        <taxon>Hypocreales</taxon>
        <taxon>Ophiocordycipitaceae</taxon>
        <taxon>Purpureocillium</taxon>
    </lineage>
</organism>
<keyword evidence="5" id="KW-0560">Oxidoreductase</keyword>
<evidence type="ECO:0000313" key="8">
    <source>
        <dbReference type="Proteomes" id="UP001163105"/>
    </source>
</evidence>
<dbReference type="AlphaFoldDB" id="A0AB34G165"/>
<keyword evidence="2" id="KW-0285">Flavoprotein</keyword>
<comment type="caution">
    <text evidence="7">The sequence shown here is derived from an EMBL/GenBank/DDBJ whole genome shotgun (WGS) entry which is preliminary data.</text>
</comment>
<comment type="cofactor">
    <cofactor evidence="1">
        <name>FAD</name>
        <dbReference type="ChEBI" id="CHEBI:57692"/>
    </cofactor>
</comment>
<evidence type="ECO:0000256" key="4">
    <source>
        <dbReference type="ARBA" id="ARBA00022857"/>
    </source>
</evidence>
<evidence type="ECO:0000256" key="3">
    <source>
        <dbReference type="ARBA" id="ARBA00022827"/>
    </source>
</evidence>
<dbReference type="PRINTS" id="PR00368">
    <property type="entry name" value="FADPNR"/>
</dbReference>
<name>A0AB34G165_9HYPO</name>
<evidence type="ECO:0000256" key="6">
    <source>
        <dbReference type="ARBA" id="ARBA00023033"/>
    </source>
</evidence>
<dbReference type="Gene3D" id="3.50.50.60">
    <property type="entry name" value="FAD/NAD(P)-binding domain"/>
    <property type="match status" value="3"/>
</dbReference>
<reference evidence="7" key="1">
    <citation type="submission" date="2023-01" db="EMBL/GenBank/DDBJ databases">
        <title>The growth and conidiation of Purpureocillium lavendulum are regulated by nitrogen source and histone H3K14 acetylation.</title>
        <authorList>
            <person name="Tang P."/>
            <person name="Han J."/>
            <person name="Zhang C."/>
            <person name="Tang P."/>
            <person name="Qi F."/>
            <person name="Zhang K."/>
            <person name="Liang L."/>
        </authorList>
    </citation>
    <scope>NUCLEOTIDE SEQUENCE</scope>
    <source>
        <strain evidence="7">YMF1.00683</strain>
    </source>
</reference>
<dbReference type="GO" id="GO:0004497">
    <property type="term" value="F:monooxygenase activity"/>
    <property type="evidence" value="ECO:0007669"/>
    <property type="project" value="UniProtKB-KW"/>
</dbReference>
<protein>
    <submittedName>
        <fullName evidence="7">Conidial pigment biosynthesis oxidase Arb2/brown2</fullName>
    </submittedName>
</protein>